<dbReference type="InterPro" id="IPR001245">
    <property type="entry name" value="Ser-Thr/Tyr_kinase_cat_dom"/>
</dbReference>
<comment type="caution">
    <text evidence="2">The sequence shown here is derived from an EMBL/GenBank/DDBJ whole genome shotgun (WGS) entry which is preliminary data.</text>
</comment>
<dbReference type="Gene3D" id="1.10.510.10">
    <property type="entry name" value="Transferase(Phosphotransferase) domain 1"/>
    <property type="match status" value="1"/>
</dbReference>
<accession>A0A9W4SH70</accession>
<dbReference type="AlphaFoldDB" id="A0A9W4SH70"/>
<keyword evidence="3" id="KW-1185">Reference proteome</keyword>
<evidence type="ECO:0000313" key="3">
    <source>
        <dbReference type="Proteomes" id="UP001153678"/>
    </source>
</evidence>
<evidence type="ECO:0000259" key="1">
    <source>
        <dbReference type="PROSITE" id="PS50011"/>
    </source>
</evidence>
<protein>
    <submittedName>
        <fullName evidence="2">16317_t:CDS:1</fullName>
    </submittedName>
</protein>
<dbReference type="InterPro" id="IPR011009">
    <property type="entry name" value="Kinase-like_dom_sf"/>
</dbReference>
<dbReference type="Proteomes" id="UP001153678">
    <property type="component" value="Unassembled WGS sequence"/>
</dbReference>
<dbReference type="InterPro" id="IPR051681">
    <property type="entry name" value="Ser/Thr_Kinases-Pseudokinases"/>
</dbReference>
<reference evidence="2" key="1">
    <citation type="submission" date="2022-08" db="EMBL/GenBank/DDBJ databases">
        <authorList>
            <person name="Kallberg Y."/>
            <person name="Tangrot J."/>
            <person name="Rosling A."/>
        </authorList>
    </citation>
    <scope>NUCLEOTIDE SEQUENCE</scope>
    <source>
        <strain evidence="2">Wild A</strain>
    </source>
</reference>
<sequence length="290" mass="34452">MDRMTTDLRKYLHRRNQITWNERIKIAFNIIYALYRIHEEDAIHRDLHSGNILYSQHNNEWYISDLGFCGPVNKSQQDIYGNLPYIAPEVICGKRYTFKSDIYSIGMLMWEISSRQPPFINYEHNYYLAMNIVNGMRPKIVSDTPIRYKNLMKNCWDADSSKRPDIFALYKEIREIIKPFISNNLSQLEIIDLESNSIPSLENAYESSRLFTSIQLQSYSFPEPRNVTEEEQEQFHSQFYSYNIPCNIRDLDKSIYHHSVKICNNSNVPDEYKRLKQQNKNIDGTNKLNF</sequence>
<dbReference type="SUPFAM" id="SSF56112">
    <property type="entry name" value="Protein kinase-like (PK-like)"/>
    <property type="match status" value="1"/>
</dbReference>
<proteinExistence type="predicted"/>
<gene>
    <name evidence="2" type="ORF">FWILDA_LOCUS2818</name>
</gene>
<dbReference type="PANTHER" id="PTHR44329">
    <property type="entry name" value="SERINE/THREONINE-PROTEIN KINASE TNNI3K-RELATED"/>
    <property type="match status" value="1"/>
</dbReference>
<dbReference type="GO" id="GO:0005524">
    <property type="term" value="F:ATP binding"/>
    <property type="evidence" value="ECO:0007669"/>
    <property type="project" value="InterPro"/>
</dbReference>
<dbReference type="GO" id="GO:0004674">
    <property type="term" value="F:protein serine/threonine kinase activity"/>
    <property type="evidence" value="ECO:0007669"/>
    <property type="project" value="TreeGrafter"/>
</dbReference>
<dbReference type="PROSITE" id="PS50011">
    <property type="entry name" value="PROTEIN_KINASE_DOM"/>
    <property type="match status" value="1"/>
</dbReference>
<dbReference type="Pfam" id="PF07714">
    <property type="entry name" value="PK_Tyr_Ser-Thr"/>
    <property type="match status" value="1"/>
</dbReference>
<feature type="domain" description="Protein kinase" evidence="1">
    <location>
        <begin position="1"/>
        <end position="181"/>
    </location>
</feature>
<dbReference type="EMBL" id="CAMKVN010000346">
    <property type="protein sequence ID" value="CAI2166933.1"/>
    <property type="molecule type" value="Genomic_DNA"/>
</dbReference>
<evidence type="ECO:0000313" key="2">
    <source>
        <dbReference type="EMBL" id="CAI2166933.1"/>
    </source>
</evidence>
<name>A0A9W4SH70_9GLOM</name>
<dbReference type="InterPro" id="IPR000719">
    <property type="entry name" value="Prot_kinase_dom"/>
</dbReference>
<dbReference type="OrthoDB" id="2362632at2759"/>
<organism evidence="2 3">
    <name type="scientific">Funneliformis geosporum</name>
    <dbReference type="NCBI Taxonomy" id="1117311"/>
    <lineage>
        <taxon>Eukaryota</taxon>
        <taxon>Fungi</taxon>
        <taxon>Fungi incertae sedis</taxon>
        <taxon>Mucoromycota</taxon>
        <taxon>Glomeromycotina</taxon>
        <taxon>Glomeromycetes</taxon>
        <taxon>Glomerales</taxon>
        <taxon>Glomeraceae</taxon>
        <taxon>Funneliformis</taxon>
    </lineage>
</organism>